<protein>
    <recommendedName>
        <fullName evidence="6">Ig-like domain-containing protein</fullName>
    </recommendedName>
</protein>
<dbReference type="GO" id="GO:0005615">
    <property type="term" value="C:extracellular space"/>
    <property type="evidence" value="ECO:0007669"/>
    <property type="project" value="TreeGrafter"/>
</dbReference>
<organism evidence="4 5">
    <name type="scientific">Paragonimus westermani</name>
    <dbReference type="NCBI Taxonomy" id="34504"/>
    <lineage>
        <taxon>Eukaryota</taxon>
        <taxon>Metazoa</taxon>
        <taxon>Spiralia</taxon>
        <taxon>Lophotrochozoa</taxon>
        <taxon>Platyhelminthes</taxon>
        <taxon>Trematoda</taxon>
        <taxon>Digenea</taxon>
        <taxon>Plagiorchiida</taxon>
        <taxon>Troglotremata</taxon>
        <taxon>Troglotrematidae</taxon>
        <taxon>Paragonimus</taxon>
    </lineage>
</organism>
<dbReference type="SUPFAM" id="SSF57362">
    <property type="entry name" value="BPTI-like"/>
    <property type="match status" value="1"/>
</dbReference>
<evidence type="ECO:0000259" key="2">
    <source>
        <dbReference type="PROSITE" id="PS50279"/>
    </source>
</evidence>
<dbReference type="Pfam" id="PF00014">
    <property type="entry name" value="Kunitz_BPTI"/>
    <property type="match status" value="1"/>
</dbReference>
<dbReference type="InterPro" id="IPR003598">
    <property type="entry name" value="Ig_sub2"/>
</dbReference>
<keyword evidence="5" id="KW-1185">Reference proteome</keyword>
<accession>A0A8T0DT46</accession>
<dbReference type="SMART" id="SM00131">
    <property type="entry name" value="KU"/>
    <property type="match status" value="1"/>
</dbReference>
<dbReference type="OrthoDB" id="5950222at2759"/>
<sequence length="699" mass="80420">KSSSDVTYPKRYYYNQSTRQCTPFHFTGILAHGNNFPTLEACNATCLFVPDIETVSLSTPNEDEPGTSQVTSVNPDEEWKDILHSDKDDVLTGNLNQTATSRSPCTNRYSELGPTDLAKQSICDSEDIIHELGYRFRAVRSRNERDEEVEGFCELTLIPICLSEPKKVFGAIVDPMMRTIGRVFQTQSECEETCLANRRIRRSISSSMHRDENADRMERVVRDLLEQSGHHPESRLNQSIRNGCSPEKALAEQVDHFQHQFQVFSRWPCKFDNENARNQIPLHERLEGSEIWLPCWVISHEVPAIQWTRLKDKKIYRVTPNRMPALNNIWRGHLYLTRLDSFRHNGAWSCQAHNKNGLRQSEVFTQLHVIPRHFVRGHMHDLSESMTSVSEQTVNVPDGGTLLLGCRVDRDPLSAGYFYDEQVTWHRSNYRVTPNRMPALNNIWRGHLYLTRLDSFRHNGAWSCQAHNKNGLRQSEVFTQLHVIPRHFVRGHMHDLSESMTSVSEQTVNVPDGGTLLLGCRVDRDPLSAGYFYDEQVTWHRSKVHGLQQQPVNLVSLTGVPLLYIRPVNAELHSGIWTCLVPSEPNSPVEALVRRFFVNVGQPPKFVQVQPIQFNLLSKHSRIHRLQCGAAEWGQPVGRLRWFYCRSATGCKPMLYGPNGKYSEPTSLIVYPRPGDRYTCRIENQWGRVEQHFEFGARR</sequence>
<proteinExistence type="predicted"/>
<dbReference type="PROSITE" id="PS50835">
    <property type="entry name" value="IG_LIKE"/>
    <property type="match status" value="4"/>
</dbReference>
<name>A0A8T0DT46_9TREM</name>
<dbReference type="InterPro" id="IPR013783">
    <property type="entry name" value="Ig-like_fold"/>
</dbReference>
<dbReference type="PANTHER" id="PTHR10083:SF374">
    <property type="entry name" value="BPTI_KUNITZ INHIBITOR DOMAIN-CONTAINING PROTEIN"/>
    <property type="match status" value="1"/>
</dbReference>
<dbReference type="SMART" id="SM00408">
    <property type="entry name" value="IGc2"/>
    <property type="match status" value="3"/>
</dbReference>
<feature type="domain" description="Ig-like" evidence="3">
    <location>
        <begin position="287"/>
        <end position="365"/>
    </location>
</feature>
<dbReference type="Proteomes" id="UP000699462">
    <property type="component" value="Unassembled WGS sequence"/>
</dbReference>
<dbReference type="EMBL" id="JTDF01001095">
    <property type="protein sequence ID" value="KAF8570496.1"/>
    <property type="molecule type" value="Genomic_DNA"/>
</dbReference>
<gene>
    <name evidence="4" type="ORF">P879_01427</name>
</gene>
<feature type="domain" description="Ig-like" evidence="3">
    <location>
        <begin position="384"/>
        <end position="479"/>
    </location>
</feature>
<reference evidence="4 5" key="1">
    <citation type="submission" date="2019-07" db="EMBL/GenBank/DDBJ databases">
        <title>Annotation for the trematode Paragonimus westermani.</title>
        <authorList>
            <person name="Choi Y.-J."/>
        </authorList>
    </citation>
    <scope>NUCLEOTIDE SEQUENCE [LARGE SCALE GENOMIC DNA]</scope>
    <source>
        <strain evidence="4">180907_Pwestermani</strain>
    </source>
</reference>
<dbReference type="Gene3D" id="2.60.40.10">
    <property type="entry name" value="Immunoglobulins"/>
    <property type="match status" value="2"/>
</dbReference>
<evidence type="ECO:0008006" key="6">
    <source>
        <dbReference type="Google" id="ProtNLM"/>
    </source>
</evidence>
<dbReference type="AlphaFoldDB" id="A0A8T0DT46"/>
<evidence type="ECO:0000313" key="5">
    <source>
        <dbReference type="Proteomes" id="UP000699462"/>
    </source>
</evidence>
<dbReference type="SMART" id="SM00409">
    <property type="entry name" value="IG"/>
    <property type="match status" value="3"/>
</dbReference>
<evidence type="ECO:0000256" key="1">
    <source>
        <dbReference type="ARBA" id="ARBA00023157"/>
    </source>
</evidence>
<feature type="domain" description="Ig-like" evidence="3">
    <location>
        <begin position="498"/>
        <end position="590"/>
    </location>
</feature>
<dbReference type="InterPro" id="IPR036179">
    <property type="entry name" value="Ig-like_dom_sf"/>
</dbReference>
<dbReference type="SUPFAM" id="SSF48726">
    <property type="entry name" value="Immunoglobulin"/>
    <property type="match status" value="2"/>
</dbReference>
<comment type="caution">
    <text evidence="4">The sequence shown here is derived from an EMBL/GenBank/DDBJ whole genome shotgun (WGS) entry which is preliminary data.</text>
</comment>
<keyword evidence="1" id="KW-1015">Disulfide bond</keyword>
<feature type="domain" description="Ig-like" evidence="3">
    <location>
        <begin position="604"/>
        <end position="684"/>
    </location>
</feature>
<evidence type="ECO:0000259" key="3">
    <source>
        <dbReference type="PROSITE" id="PS50835"/>
    </source>
</evidence>
<dbReference type="InterPro" id="IPR002223">
    <property type="entry name" value="Kunitz_BPTI"/>
</dbReference>
<dbReference type="CDD" id="cd22593">
    <property type="entry name" value="Kunitz_conkunitzin"/>
    <property type="match status" value="1"/>
</dbReference>
<feature type="domain" description="BPTI/Kunitz inhibitor" evidence="2">
    <location>
        <begin position="1"/>
        <end position="46"/>
    </location>
</feature>
<dbReference type="PROSITE" id="PS50279">
    <property type="entry name" value="BPTI_KUNITZ_2"/>
    <property type="match status" value="1"/>
</dbReference>
<dbReference type="InterPro" id="IPR036880">
    <property type="entry name" value="Kunitz_BPTI_sf"/>
</dbReference>
<dbReference type="Gene3D" id="4.10.410.10">
    <property type="entry name" value="Pancreatic trypsin inhibitor Kunitz domain"/>
    <property type="match status" value="1"/>
</dbReference>
<dbReference type="InterPro" id="IPR003599">
    <property type="entry name" value="Ig_sub"/>
</dbReference>
<dbReference type="GO" id="GO:0004867">
    <property type="term" value="F:serine-type endopeptidase inhibitor activity"/>
    <property type="evidence" value="ECO:0007669"/>
    <property type="project" value="InterPro"/>
</dbReference>
<evidence type="ECO:0000313" key="4">
    <source>
        <dbReference type="EMBL" id="KAF8570496.1"/>
    </source>
</evidence>
<dbReference type="InterPro" id="IPR007110">
    <property type="entry name" value="Ig-like_dom"/>
</dbReference>
<dbReference type="PANTHER" id="PTHR10083">
    <property type="entry name" value="KUNITZ-TYPE PROTEASE INHIBITOR-RELATED"/>
    <property type="match status" value="1"/>
</dbReference>
<feature type="non-terminal residue" evidence="4">
    <location>
        <position position="699"/>
    </location>
</feature>
<dbReference type="InterPro" id="IPR050098">
    <property type="entry name" value="TFPI/VKTCI-like"/>
</dbReference>